<feature type="transmembrane region" description="Helical" evidence="1">
    <location>
        <begin position="58"/>
        <end position="77"/>
    </location>
</feature>
<accession>A0A4R4JZX1</accession>
<dbReference type="InterPro" id="IPR025635">
    <property type="entry name" value="DUF4293"/>
</dbReference>
<protein>
    <submittedName>
        <fullName evidence="2">DUF4293 family protein</fullName>
    </submittedName>
</protein>
<evidence type="ECO:0000313" key="3">
    <source>
        <dbReference type="Proteomes" id="UP000295706"/>
    </source>
</evidence>
<feature type="transmembrane region" description="Helical" evidence="1">
    <location>
        <begin position="84"/>
        <end position="105"/>
    </location>
</feature>
<keyword evidence="1" id="KW-0472">Membrane</keyword>
<keyword evidence="1" id="KW-1133">Transmembrane helix</keyword>
<evidence type="ECO:0000313" key="2">
    <source>
        <dbReference type="EMBL" id="TDB60458.1"/>
    </source>
</evidence>
<keyword evidence="1" id="KW-0812">Transmembrane</keyword>
<feature type="transmembrane region" description="Helical" evidence="1">
    <location>
        <begin position="125"/>
        <end position="144"/>
    </location>
</feature>
<feature type="transmembrane region" description="Helical" evidence="1">
    <location>
        <begin position="7"/>
        <end position="26"/>
    </location>
</feature>
<dbReference type="Proteomes" id="UP000295706">
    <property type="component" value="Unassembled WGS sequence"/>
</dbReference>
<proteinExistence type="predicted"/>
<gene>
    <name evidence="2" type="ORF">EZE20_21245</name>
</gene>
<organism evidence="2 3">
    <name type="scientific">Arundinibacter roseus</name>
    <dbReference type="NCBI Taxonomy" id="2070510"/>
    <lineage>
        <taxon>Bacteria</taxon>
        <taxon>Pseudomonadati</taxon>
        <taxon>Bacteroidota</taxon>
        <taxon>Cytophagia</taxon>
        <taxon>Cytophagales</taxon>
        <taxon>Spirosomataceae</taxon>
        <taxon>Arundinibacter</taxon>
    </lineage>
</organism>
<dbReference type="RefSeq" id="WP_132121527.1">
    <property type="nucleotide sequence ID" value="NZ_SMJU01000017.1"/>
</dbReference>
<sequence>MLQRIQSLFLAITTLGMGGFIALPIWQKIATDGVQEASMTAFYLTHQTTAVQSTVLPVFYLAGMAALVAVLSAFAIFKYRNRLLQSALCAVNSIFMTVILAATVYQTFYKAAKWFDPEVTGDYLTGFYALVIAMLANVLANRFIRRDERLVKESNRMR</sequence>
<reference evidence="2 3" key="1">
    <citation type="submission" date="2019-02" db="EMBL/GenBank/DDBJ databases">
        <title>Arundinibacter roseus gen. nov., sp. nov., a new member of the family Cytophagaceae.</title>
        <authorList>
            <person name="Szuroczki S."/>
            <person name="Khayer B."/>
            <person name="Sproer C."/>
            <person name="Toumi M."/>
            <person name="Szabo A."/>
            <person name="Felfoldi T."/>
            <person name="Schumann P."/>
            <person name="Toth E."/>
        </authorList>
    </citation>
    <scope>NUCLEOTIDE SEQUENCE [LARGE SCALE GENOMIC DNA]</scope>
    <source>
        <strain evidence="2 3">DMA-k-7a</strain>
    </source>
</reference>
<dbReference type="Pfam" id="PF14126">
    <property type="entry name" value="DUF4293"/>
    <property type="match status" value="1"/>
</dbReference>
<dbReference type="EMBL" id="SMJU01000017">
    <property type="protein sequence ID" value="TDB60458.1"/>
    <property type="molecule type" value="Genomic_DNA"/>
</dbReference>
<dbReference type="OrthoDB" id="594989at2"/>
<name>A0A4R4JZX1_9BACT</name>
<comment type="caution">
    <text evidence="2">The sequence shown here is derived from an EMBL/GenBank/DDBJ whole genome shotgun (WGS) entry which is preliminary data.</text>
</comment>
<evidence type="ECO:0000256" key="1">
    <source>
        <dbReference type="SAM" id="Phobius"/>
    </source>
</evidence>
<keyword evidence="3" id="KW-1185">Reference proteome</keyword>
<dbReference type="AlphaFoldDB" id="A0A4R4JZX1"/>